<evidence type="ECO:0000256" key="1">
    <source>
        <dbReference type="SAM" id="MobiDB-lite"/>
    </source>
</evidence>
<reference evidence="3" key="2">
    <citation type="journal article" date="2017" name="Nat. Plants">
        <title>The Aegilops tauschii genome reveals multiple impacts of transposons.</title>
        <authorList>
            <person name="Zhao G."/>
            <person name="Zou C."/>
            <person name="Li K."/>
            <person name="Wang K."/>
            <person name="Li T."/>
            <person name="Gao L."/>
            <person name="Zhang X."/>
            <person name="Wang H."/>
            <person name="Yang Z."/>
            <person name="Liu X."/>
            <person name="Jiang W."/>
            <person name="Mao L."/>
            <person name="Kong X."/>
            <person name="Jiao Y."/>
            <person name="Jia J."/>
        </authorList>
    </citation>
    <scope>NUCLEOTIDE SEQUENCE [LARGE SCALE GENOMIC DNA]</scope>
    <source>
        <strain evidence="3">cv. AL8/78</strain>
    </source>
</reference>
<name>A0A453NBV6_AEGTS</name>
<feature type="compositionally biased region" description="Polar residues" evidence="1">
    <location>
        <begin position="33"/>
        <end position="53"/>
    </location>
</feature>
<protein>
    <submittedName>
        <fullName evidence="2">Uncharacterized protein</fullName>
    </submittedName>
</protein>
<evidence type="ECO:0000313" key="2">
    <source>
        <dbReference type="EnsemblPlants" id="AET6Gv20310100.1"/>
    </source>
</evidence>
<proteinExistence type="predicted"/>
<sequence>IPSPPRPVRAAINTRPFLASNPHHRSRTERTKNPQPISSPINPRLVESSSPTASRYGASFLPPHVSSRSTLFEVLRGSWSLGVLVAPNLIRSCPGLMLRT</sequence>
<dbReference type="Gramene" id="AET6Gv20310100.1">
    <property type="protein sequence ID" value="AET6Gv20310100.1"/>
    <property type="gene ID" value="AET6Gv20310100"/>
</dbReference>
<reference evidence="2" key="3">
    <citation type="journal article" date="2017" name="Nature">
        <title>Genome sequence of the progenitor of the wheat D genome Aegilops tauschii.</title>
        <authorList>
            <person name="Luo M.C."/>
            <person name="Gu Y.Q."/>
            <person name="Puiu D."/>
            <person name="Wang H."/>
            <person name="Twardziok S.O."/>
            <person name="Deal K.R."/>
            <person name="Huo N."/>
            <person name="Zhu T."/>
            <person name="Wang L."/>
            <person name="Wang Y."/>
            <person name="McGuire P.E."/>
            <person name="Liu S."/>
            <person name="Long H."/>
            <person name="Ramasamy R.K."/>
            <person name="Rodriguez J.C."/>
            <person name="Van S.L."/>
            <person name="Yuan L."/>
            <person name="Wang Z."/>
            <person name="Xia Z."/>
            <person name="Xiao L."/>
            <person name="Anderson O.D."/>
            <person name="Ouyang S."/>
            <person name="Liang Y."/>
            <person name="Zimin A.V."/>
            <person name="Pertea G."/>
            <person name="Qi P."/>
            <person name="Bennetzen J.L."/>
            <person name="Dai X."/>
            <person name="Dawson M.W."/>
            <person name="Muller H.G."/>
            <person name="Kugler K."/>
            <person name="Rivarola-Duarte L."/>
            <person name="Spannagl M."/>
            <person name="Mayer K.F.X."/>
            <person name="Lu F.H."/>
            <person name="Bevan M.W."/>
            <person name="Leroy P."/>
            <person name="Li P."/>
            <person name="You F.M."/>
            <person name="Sun Q."/>
            <person name="Liu Z."/>
            <person name="Lyons E."/>
            <person name="Wicker T."/>
            <person name="Salzberg S.L."/>
            <person name="Devos K.M."/>
            <person name="Dvorak J."/>
        </authorList>
    </citation>
    <scope>NUCLEOTIDE SEQUENCE [LARGE SCALE GENOMIC DNA]</scope>
    <source>
        <strain evidence="2">cv. AL8/78</strain>
    </source>
</reference>
<feature type="region of interest" description="Disordered" evidence="1">
    <location>
        <begin position="1"/>
        <end position="53"/>
    </location>
</feature>
<evidence type="ECO:0000313" key="3">
    <source>
        <dbReference type="Proteomes" id="UP000015105"/>
    </source>
</evidence>
<dbReference type="AlphaFoldDB" id="A0A453NBV6"/>
<reference evidence="2" key="4">
    <citation type="submission" date="2019-03" db="UniProtKB">
        <authorList>
            <consortium name="EnsemblPlants"/>
        </authorList>
    </citation>
    <scope>IDENTIFICATION</scope>
</reference>
<organism evidence="2 3">
    <name type="scientific">Aegilops tauschii subsp. strangulata</name>
    <name type="common">Goatgrass</name>
    <dbReference type="NCBI Taxonomy" id="200361"/>
    <lineage>
        <taxon>Eukaryota</taxon>
        <taxon>Viridiplantae</taxon>
        <taxon>Streptophyta</taxon>
        <taxon>Embryophyta</taxon>
        <taxon>Tracheophyta</taxon>
        <taxon>Spermatophyta</taxon>
        <taxon>Magnoliopsida</taxon>
        <taxon>Liliopsida</taxon>
        <taxon>Poales</taxon>
        <taxon>Poaceae</taxon>
        <taxon>BOP clade</taxon>
        <taxon>Pooideae</taxon>
        <taxon>Triticodae</taxon>
        <taxon>Triticeae</taxon>
        <taxon>Triticinae</taxon>
        <taxon>Aegilops</taxon>
    </lineage>
</organism>
<reference evidence="2" key="5">
    <citation type="journal article" date="2021" name="G3 (Bethesda)">
        <title>Aegilops tauschii genome assembly Aet v5.0 features greater sequence contiguity and improved annotation.</title>
        <authorList>
            <person name="Wang L."/>
            <person name="Zhu T."/>
            <person name="Rodriguez J.C."/>
            <person name="Deal K.R."/>
            <person name="Dubcovsky J."/>
            <person name="McGuire P.E."/>
            <person name="Lux T."/>
            <person name="Spannagl M."/>
            <person name="Mayer K.F.X."/>
            <person name="Baldrich P."/>
            <person name="Meyers B.C."/>
            <person name="Huo N."/>
            <person name="Gu Y.Q."/>
            <person name="Zhou H."/>
            <person name="Devos K.M."/>
            <person name="Bennetzen J.L."/>
            <person name="Unver T."/>
            <person name="Budak H."/>
            <person name="Gulick P.J."/>
            <person name="Galiba G."/>
            <person name="Kalapos B."/>
            <person name="Nelson D.R."/>
            <person name="Li P."/>
            <person name="You F.M."/>
            <person name="Luo M.C."/>
            <person name="Dvorak J."/>
        </authorList>
    </citation>
    <scope>NUCLEOTIDE SEQUENCE [LARGE SCALE GENOMIC DNA]</scope>
    <source>
        <strain evidence="2">cv. AL8/78</strain>
    </source>
</reference>
<accession>A0A453NBV6</accession>
<dbReference type="Proteomes" id="UP000015105">
    <property type="component" value="Chromosome 6D"/>
</dbReference>
<keyword evidence="3" id="KW-1185">Reference proteome</keyword>
<dbReference type="EnsemblPlants" id="AET6Gv20310100.1">
    <property type="protein sequence ID" value="AET6Gv20310100.1"/>
    <property type="gene ID" value="AET6Gv20310100"/>
</dbReference>
<reference evidence="3" key="1">
    <citation type="journal article" date="2014" name="Science">
        <title>Ancient hybridizations among the ancestral genomes of bread wheat.</title>
        <authorList>
            <consortium name="International Wheat Genome Sequencing Consortium,"/>
            <person name="Marcussen T."/>
            <person name="Sandve S.R."/>
            <person name="Heier L."/>
            <person name="Spannagl M."/>
            <person name="Pfeifer M."/>
            <person name="Jakobsen K.S."/>
            <person name="Wulff B.B."/>
            <person name="Steuernagel B."/>
            <person name="Mayer K.F."/>
            <person name="Olsen O.A."/>
        </authorList>
    </citation>
    <scope>NUCLEOTIDE SEQUENCE [LARGE SCALE GENOMIC DNA]</scope>
    <source>
        <strain evidence="3">cv. AL8/78</strain>
    </source>
</reference>